<comment type="similarity">
    <text evidence="2">Belongs to the SusD family.</text>
</comment>
<dbReference type="Pfam" id="PF07980">
    <property type="entry name" value="SusD_RagB"/>
    <property type="match status" value="1"/>
</dbReference>
<evidence type="ECO:0000313" key="8">
    <source>
        <dbReference type="EMBL" id="MDA6069087.1"/>
    </source>
</evidence>
<dbReference type="Gene3D" id="1.25.40.390">
    <property type="match status" value="1"/>
</dbReference>
<dbReference type="EMBL" id="JAMZNK010000006">
    <property type="protein sequence ID" value="MDA6069087.1"/>
    <property type="molecule type" value="Genomic_DNA"/>
</dbReference>
<evidence type="ECO:0000256" key="2">
    <source>
        <dbReference type="ARBA" id="ARBA00006275"/>
    </source>
</evidence>
<comment type="subcellular location">
    <subcellularLocation>
        <location evidence="1">Cell outer membrane</location>
    </subcellularLocation>
</comment>
<dbReference type="Proteomes" id="UP001212170">
    <property type="component" value="Unassembled WGS sequence"/>
</dbReference>
<dbReference type="InterPro" id="IPR011990">
    <property type="entry name" value="TPR-like_helical_dom_sf"/>
</dbReference>
<dbReference type="PROSITE" id="PS51257">
    <property type="entry name" value="PROKAR_LIPOPROTEIN"/>
    <property type="match status" value="1"/>
</dbReference>
<keyword evidence="5" id="KW-0998">Cell outer membrane</keyword>
<feature type="domain" description="SusD-like N-terminal" evidence="7">
    <location>
        <begin position="26"/>
        <end position="258"/>
    </location>
</feature>
<dbReference type="InterPro" id="IPR033985">
    <property type="entry name" value="SusD-like_N"/>
</dbReference>
<evidence type="ECO:0000259" key="7">
    <source>
        <dbReference type="Pfam" id="PF14322"/>
    </source>
</evidence>
<dbReference type="CDD" id="cd08977">
    <property type="entry name" value="SusD"/>
    <property type="match status" value="1"/>
</dbReference>
<dbReference type="Pfam" id="PF14322">
    <property type="entry name" value="SusD-like_3"/>
    <property type="match status" value="1"/>
</dbReference>
<comment type="caution">
    <text evidence="8">The sequence shown here is derived from an EMBL/GenBank/DDBJ whole genome shotgun (WGS) entry which is preliminary data.</text>
</comment>
<feature type="domain" description="RagB/SusD" evidence="6">
    <location>
        <begin position="361"/>
        <end position="534"/>
    </location>
</feature>
<dbReference type="RefSeq" id="WP_271334905.1">
    <property type="nucleotide sequence ID" value="NZ_JAMZNK010000006.1"/>
</dbReference>
<sequence>MKNIIKTILLSVVVLGMSSCTEEKILDLKPINNILSPDAFKSPTLINTYMNGVYNAAAIGQYNAAPTSPNGGRGYVWGAAFVEQGETRGEDVVNMATFYELTYKSTYDPTTANNVYYWVDGYRLINRCNIMIEGTKDAVAKGIITQAVGNDYIGQAKFLRAITHLELLTYFAKPYFYTPGATHPGIPYREVGVNTSEDIASELGKPRNTVAEVYAKILIDLNDAETLITTGSSTAFASRLVGRASKWAAIAFKTRLYLQKRDWANVILEGDKLKTAFALTADPYTPFQNTATPATSNSESIFSIQHSATANPGVNGSLPSVLRNRALVCISPILWRDTNSWLPDDKRREDGKFIFTASGIKYTNKYTDITNQTDASPVIRYAEVVLNVAEAQARLGNTGPALTLLNSVRNRSLANPVATSTNPIGQAYTAASFATSDALVAGILKERRIEFVQEGRRWTDIHRLQGDPIASVAIDGIPAKYASGAPAAAAFVLNNGFVVTKAIVAIPGDDFRFLWPIPQLEINTNPGLGQNPGWN</sequence>
<name>A0ABT4W9C7_9FLAO</name>
<evidence type="ECO:0000256" key="4">
    <source>
        <dbReference type="ARBA" id="ARBA00023136"/>
    </source>
</evidence>
<protein>
    <submittedName>
        <fullName evidence="8">RagB/SusD family nutrient uptake outer membrane protein</fullName>
    </submittedName>
</protein>
<evidence type="ECO:0000256" key="5">
    <source>
        <dbReference type="ARBA" id="ARBA00023237"/>
    </source>
</evidence>
<accession>A0ABT4W9C7</accession>
<organism evidence="8 9">
    <name type="scientific">Flavobacterium azizsancarii</name>
    <dbReference type="NCBI Taxonomy" id="2961580"/>
    <lineage>
        <taxon>Bacteria</taxon>
        <taxon>Pseudomonadati</taxon>
        <taxon>Bacteroidota</taxon>
        <taxon>Flavobacteriia</taxon>
        <taxon>Flavobacteriales</taxon>
        <taxon>Flavobacteriaceae</taxon>
        <taxon>Flavobacterium</taxon>
    </lineage>
</organism>
<keyword evidence="4" id="KW-0472">Membrane</keyword>
<gene>
    <name evidence="8" type="ORF">NJT12_05595</name>
</gene>
<keyword evidence="3" id="KW-0732">Signal</keyword>
<dbReference type="InterPro" id="IPR012944">
    <property type="entry name" value="SusD_RagB_dom"/>
</dbReference>
<keyword evidence="9" id="KW-1185">Reference proteome</keyword>
<evidence type="ECO:0000313" key="9">
    <source>
        <dbReference type="Proteomes" id="UP001212170"/>
    </source>
</evidence>
<reference evidence="8 9" key="1">
    <citation type="journal article" date="2023" name="Chemosphere">
        <title>Whole genome analysis of Flavobacterium aziz-sancarii sp. nov., isolated from Ardley Island (Antarctica), revealed a rich resistome and bioremediation potential.</title>
        <authorList>
            <person name="Otur C."/>
            <person name="Okay S."/>
            <person name="Kurt-Kizildogan A."/>
        </authorList>
    </citation>
    <scope>NUCLEOTIDE SEQUENCE [LARGE SCALE GENOMIC DNA]</scope>
    <source>
        <strain evidence="8 9">AC</strain>
    </source>
</reference>
<evidence type="ECO:0000256" key="1">
    <source>
        <dbReference type="ARBA" id="ARBA00004442"/>
    </source>
</evidence>
<proteinExistence type="inferred from homology"/>
<evidence type="ECO:0000259" key="6">
    <source>
        <dbReference type="Pfam" id="PF07980"/>
    </source>
</evidence>
<dbReference type="SUPFAM" id="SSF48452">
    <property type="entry name" value="TPR-like"/>
    <property type="match status" value="1"/>
</dbReference>
<evidence type="ECO:0000256" key="3">
    <source>
        <dbReference type="ARBA" id="ARBA00022729"/>
    </source>
</evidence>